<evidence type="ECO:0008006" key="3">
    <source>
        <dbReference type="Google" id="ProtNLM"/>
    </source>
</evidence>
<dbReference type="AlphaFoldDB" id="A0AAV3RIL5"/>
<dbReference type="Proteomes" id="UP001454036">
    <property type="component" value="Unassembled WGS sequence"/>
</dbReference>
<evidence type="ECO:0000313" key="2">
    <source>
        <dbReference type="Proteomes" id="UP001454036"/>
    </source>
</evidence>
<comment type="caution">
    <text evidence="1">The sequence shown here is derived from an EMBL/GenBank/DDBJ whole genome shotgun (WGS) entry which is preliminary data.</text>
</comment>
<dbReference type="EMBL" id="BAABME010009709">
    <property type="protein sequence ID" value="GAA0175665.1"/>
    <property type="molecule type" value="Genomic_DNA"/>
</dbReference>
<proteinExistence type="predicted"/>
<name>A0AAV3RIL5_LITER</name>
<evidence type="ECO:0000313" key="1">
    <source>
        <dbReference type="EMBL" id="GAA0175665.1"/>
    </source>
</evidence>
<protein>
    <recommendedName>
        <fullName evidence="3">Reverse transcriptase</fullName>
    </recommendedName>
</protein>
<gene>
    <name evidence="1" type="ORF">LIER_28795</name>
</gene>
<organism evidence="1 2">
    <name type="scientific">Lithospermum erythrorhizon</name>
    <name type="common">Purple gromwell</name>
    <name type="synonym">Lithospermum officinale var. erythrorhizon</name>
    <dbReference type="NCBI Taxonomy" id="34254"/>
    <lineage>
        <taxon>Eukaryota</taxon>
        <taxon>Viridiplantae</taxon>
        <taxon>Streptophyta</taxon>
        <taxon>Embryophyta</taxon>
        <taxon>Tracheophyta</taxon>
        <taxon>Spermatophyta</taxon>
        <taxon>Magnoliopsida</taxon>
        <taxon>eudicotyledons</taxon>
        <taxon>Gunneridae</taxon>
        <taxon>Pentapetalae</taxon>
        <taxon>asterids</taxon>
        <taxon>lamiids</taxon>
        <taxon>Boraginales</taxon>
        <taxon>Boraginaceae</taxon>
        <taxon>Boraginoideae</taxon>
        <taxon>Lithospermeae</taxon>
        <taxon>Lithospermum</taxon>
    </lineage>
</organism>
<reference evidence="1 2" key="1">
    <citation type="submission" date="2024-01" db="EMBL/GenBank/DDBJ databases">
        <title>The complete chloroplast genome sequence of Lithospermum erythrorhizon: insights into the phylogenetic relationship among Boraginaceae species and the maternal lineages of purple gromwells.</title>
        <authorList>
            <person name="Okada T."/>
            <person name="Watanabe K."/>
        </authorList>
    </citation>
    <scope>NUCLEOTIDE SEQUENCE [LARGE SCALE GENOMIC DNA]</scope>
</reference>
<accession>A0AAV3RIL5</accession>
<sequence>MDVHNPFLYGDLTKEVYMKVPPGFYGAQKGPSHSDYSLFTLTQNDVKINVLIYVDDLIISSNNSCALTAFKE</sequence>
<keyword evidence="2" id="KW-1185">Reference proteome</keyword>